<proteinExistence type="predicted"/>
<dbReference type="InterPro" id="IPR004365">
    <property type="entry name" value="NA-bd_OB_tRNA"/>
</dbReference>
<dbReference type="GO" id="GO:0031125">
    <property type="term" value="P:rRNA 3'-end processing"/>
    <property type="evidence" value="ECO:0007669"/>
    <property type="project" value="TreeGrafter"/>
</dbReference>
<dbReference type="InterPro" id="IPR012340">
    <property type="entry name" value="NA-bd_OB-fold"/>
</dbReference>
<gene>
    <name evidence="3" type="ORF">OM076_22990</name>
</gene>
<dbReference type="NCBIfam" id="TIGR00277">
    <property type="entry name" value="HDIG"/>
    <property type="match status" value="1"/>
</dbReference>
<dbReference type="Proteomes" id="UP001149140">
    <property type="component" value="Unassembled WGS sequence"/>
</dbReference>
<evidence type="ECO:0000259" key="2">
    <source>
        <dbReference type="SMART" id="SM00471"/>
    </source>
</evidence>
<comment type="caution">
    <text evidence="3">The sequence shown here is derived from an EMBL/GenBank/DDBJ whole genome shotgun (WGS) entry which is preliminary data.</text>
</comment>
<dbReference type="CDD" id="cd04492">
    <property type="entry name" value="YhaM_OBF_like"/>
    <property type="match status" value="1"/>
</dbReference>
<dbReference type="PANTHER" id="PTHR37294:SF1">
    <property type="entry name" value="3'-5' EXORIBONUCLEASE YHAM"/>
    <property type="match status" value="1"/>
</dbReference>
<evidence type="ECO:0000313" key="4">
    <source>
        <dbReference type="Proteomes" id="UP001149140"/>
    </source>
</evidence>
<dbReference type="SMART" id="SM00471">
    <property type="entry name" value="HDc"/>
    <property type="match status" value="1"/>
</dbReference>
<organism evidence="3 4">
    <name type="scientific">Solirubrobacter ginsenosidimutans</name>
    <dbReference type="NCBI Taxonomy" id="490573"/>
    <lineage>
        <taxon>Bacteria</taxon>
        <taxon>Bacillati</taxon>
        <taxon>Actinomycetota</taxon>
        <taxon>Thermoleophilia</taxon>
        <taxon>Solirubrobacterales</taxon>
        <taxon>Solirubrobacteraceae</taxon>
        <taxon>Solirubrobacter</taxon>
    </lineage>
</organism>
<dbReference type="GO" id="GO:0016787">
    <property type="term" value="F:hydrolase activity"/>
    <property type="evidence" value="ECO:0007669"/>
    <property type="project" value="UniProtKB-KW"/>
</dbReference>
<dbReference type="InterPro" id="IPR050798">
    <property type="entry name" value="YhaM_exoribonuc/phosphodiest"/>
</dbReference>
<dbReference type="Gene3D" id="1.10.3210.10">
    <property type="entry name" value="Hypothetical protein af1432"/>
    <property type="match status" value="1"/>
</dbReference>
<dbReference type="Pfam" id="PF01966">
    <property type="entry name" value="HD"/>
    <property type="match status" value="1"/>
</dbReference>
<dbReference type="RefSeq" id="WP_270042401.1">
    <property type="nucleotide sequence ID" value="NZ_JAPDOD010000023.1"/>
</dbReference>
<dbReference type="InterPro" id="IPR003607">
    <property type="entry name" value="HD/PDEase_dom"/>
</dbReference>
<dbReference type="Pfam" id="PF01336">
    <property type="entry name" value="tRNA_anti-codon"/>
    <property type="match status" value="1"/>
</dbReference>
<keyword evidence="4" id="KW-1185">Reference proteome</keyword>
<dbReference type="AlphaFoldDB" id="A0A9X3MXF2"/>
<dbReference type="CDD" id="cd00077">
    <property type="entry name" value="HDc"/>
    <property type="match status" value="1"/>
</dbReference>
<evidence type="ECO:0000256" key="1">
    <source>
        <dbReference type="ARBA" id="ARBA00022801"/>
    </source>
</evidence>
<protein>
    <submittedName>
        <fullName evidence="3">HD domain-containing protein</fullName>
    </submittedName>
</protein>
<feature type="domain" description="HD/PDEase" evidence="2">
    <location>
        <begin position="161"/>
        <end position="288"/>
    </location>
</feature>
<dbReference type="PANTHER" id="PTHR37294">
    <property type="entry name" value="3'-5' EXORIBONUCLEASE YHAM"/>
    <property type="match status" value="1"/>
</dbReference>
<dbReference type="Gene3D" id="2.40.50.140">
    <property type="entry name" value="Nucleic acid-binding proteins"/>
    <property type="match status" value="1"/>
</dbReference>
<dbReference type="SUPFAM" id="SSF109604">
    <property type="entry name" value="HD-domain/PDEase-like"/>
    <property type="match status" value="1"/>
</dbReference>
<dbReference type="InterPro" id="IPR006675">
    <property type="entry name" value="HDIG_dom"/>
</dbReference>
<dbReference type="EMBL" id="JAPDOD010000023">
    <property type="protein sequence ID" value="MDA0163158.1"/>
    <property type="molecule type" value="Genomic_DNA"/>
</dbReference>
<name>A0A9X3MXF2_9ACTN</name>
<dbReference type="GO" id="GO:0003676">
    <property type="term" value="F:nucleic acid binding"/>
    <property type="evidence" value="ECO:0007669"/>
    <property type="project" value="InterPro"/>
</dbReference>
<dbReference type="InterPro" id="IPR006674">
    <property type="entry name" value="HD_domain"/>
</dbReference>
<evidence type="ECO:0000313" key="3">
    <source>
        <dbReference type="EMBL" id="MDA0163158.1"/>
    </source>
</evidence>
<keyword evidence="1" id="KW-0378">Hydrolase</keyword>
<accession>A0A9X3MXF2</accession>
<sequence>MSTPPSAEVTIAGLRAGDMVDAVFACSRKDRLTARSGSPYLALELRDKTGAIQARAFKDADVLSGRFDRGDLVRVAGRVDRFRDELQLEIRNIIRAEQADPAAFLPVAYRNVDELEGFLEHLAREVHDPAYAQLLQRLLADDGLRAEWRRAPCTRGGHHAYLGGLLEHTVAVGTLALECAQLHPRLNPDLLLTAALVHDLGKTREFTYGAEIGLTDEGRLLGHVVLGQRILDAFELPDDRRLALAHCVLTHHGPQNAPGGRFGSAEALALYRLNALDASVKGALEHGLP</sequence>
<reference evidence="3" key="1">
    <citation type="submission" date="2022-10" db="EMBL/GenBank/DDBJ databases">
        <title>The WGS of Solirubrobacter ginsenosidimutans DSM 21036.</title>
        <authorList>
            <person name="Jiang Z."/>
        </authorList>
    </citation>
    <scope>NUCLEOTIDE SEQUENCE</scope>
    <source>
        <strain evidence="3">DSM 21036</strain>
    </source>
</reference>